<evidence type="ECO:0000313" key="1">
    <source>
        <dbReference type="EMBL" id="OGG56880.1"/>
    </source>
</evidence>
<dbReference type="PANTHER" id="PTHR20883:SF48">
    <property type="entry name" value="ECTOINE DIOXYGENASE"/>
    <property type="match status" value="1"/>
</dbReference>
<evidence type="ECO:0000313" key="2">
    <source>
        <dbReference type="Proteomes" id="UP000178606"/>
    </source>
</evidence>
<proteinExistence type="predicted"/>
<dbReference type="Gene3D" id="2.60.120.620">
    <property type="entry name" value="q2cbj1_9rhob like domain"/>
    <property type="match status" value="1"/>
</dbReference>
<dbReference type="Pfam" id="PF05721">
    <property type="entry name" value="PhyH"/>
    <property type="match status" value="1"/>
</dbReference>
<evidence type="ECO:0008006" key="3">
    <source>
        <dbReference type="Google" id="ProtNLM"/>
    </source>
</evidence>
<organism evidence="1 2">
    <name type="scientific">Handelsmanbacteria sp. (strain RIFCSPLOWO2_12_FULL_64_10)</name>
    <dbReference type="NCBI Taxonomy" id="1817868"/>
    <lineage>
        <taxon>Bacteria</taxon>
        <taxon>Candidatus Handelsmaniibacteriota</taxon>
    </lineage>
</organism>
<dbReference type="AlphaFoldDB" id="A0A1F6D6C7"/>
<dbReference type="EMBL" id="MFKF01000023">
    <property type="protein sequence ID" value="OGG56880.1"/>
    <property type="molecule type" value="Genomic_DNA"/>
</dbReference>
<reference evidence="1 2" key="1">
    <citation type="journal article" date="2016" name="Nat. Commun.">
        <title>Thousands of microbial genomes shed light on interconnected biogeochemical processes in an aquifer system.</title>
        <authorList>
            <person name="Anantharaman K."/>
            <person name="Brown C.T."/>
            <person name="Hug L.A."/>
            <person name="Sharon I."/>
            <person name="Castelle C.J."/>
            <person name="Probst A.J."/>
            <person name="Thomas B.C."/>
            <person name="Singh A."/>
            <person name="Wilkins M.J."/>
            <person name="Karaoz U."/>
            <person name="Brodie E.L."/>
            <person name="Williams K.H."/>
            <person name="Hubbard S.S."/>
            <person name="Banfield J.F."/>
        </authorList>
    </citation>
    <scope>NUCLEOTIDE SEQUENCE [LARGE SCALE GENOMIC DNA]</scope>
    <source>
        <strain evidence="2">RIFCSPLOWO2_12_FULL_64_10</strain>
    </source>
</reference>
<comment type="caution">
    <text evidence="1">The sequence shown here is derived from an EMBL/GenBank/DDBJ whole genome shotgun (WGS) entry which is preliminary data.</text>
</comment>
<dbReference type="Proteomes" id="UP000178606">
    <property type="component" value="Unassembled WGS sequence"/>
</dbReference>
<sequence>MNHLHAPFLSDTELATFHEQGYVRLGKVAPDEQIEALCQRIDDIMLGNIHYDNMLMQLCPSAGDPELSKQTKTFKGSSLKYRKIQDLEQDPLFLAYIQDPLFRDLTRKIVGEEVSVFRAMFFNKPAEQGVTINWHQDGAGGWGLSIPPRITVWTALDPTRVANGCLQIIPGSHKSIIPQKGDLLSPEEIAVHAPDSKRLYIEMEQGEVVLLHNWTLHRSETNSTNRPRRAFSVCYIDAATRQLSTERGFPKVFPEYAPVEGAAATTAY</sequence>
<accession>A0A1F6D6C7</accession>
<dbReference type="GO" id="GO:0016706">
    <property type="term" value="F:2-oxoglutarate-dependent dioxygenase activity"/>
    <property type="evidence" value="ECO:0007669"/>
    <property type="project" value="UniProtKB-ARBA"/>
</dbReference>
<dbReference type="InterPro" id="IPR008775">
    <property type="entry name" value="Phytyl_CoA_dOase-like"/>
</dbReference>
<name>A0A1F6D6C7_HANXR</name>
<protein>
    <recommendedName>
        <fullName evidence="3">Phytanoyl-CoA dioxygenase</fullName>
    </recommendedName>
</protein>
<dbReference type="GO" id="GO:0005506">
    <property type="term" value="F:iron ion binding"/>
    <property type="evidence" value="ECO:0007669"/>
    <property type="project" value="UniProtKB-ARBA"/>
</dbReference>
<dbReference type="PANTHER" id="PTHR20883">
    <property type="entry name" value="PHYTANOYL-COA DIOXYGENASE DOMAIN CONTAINING 1"/>
    <property type="match status" value="1"/>
</dbReference>
<gene>
    <name evidence="1" type="ORF">A3F84_10850</name>
</gene>
<dbReference type="SUPFAM" id="SSF51197">
    <property type="entry name" value="Clavaminate synthase-like"/>
    <property type="match status" value="1"/>
</dbReference>